<sequence>MGTRYSNITLQGVSQSELVAYLSDTGLDAYVSPTIDRYTVLYDVASTGYPEAIPLSIQREENLQDLLCQYKDGQKAVAICLSSHLSKKFSCSVLAVCATSSLTLWYHLSQNGLMLDEYLTEADRHWKPGRMLNETGNGTIKGGDAKKICNAFSKEDAISQVEIILTQPIESFDSMTRHTALAKALSIHPSWVVGMNFLCCTGEDDFEAHYEANCDESDPTSDEALTLVKGTLPKVGSRLI</sequence>
<reference evidence="1 2" key="1">
    <citation type="submission" date="2018-03" db="EMBL/GenBank/DDBJ databases">
        <title>The ancient ancestry and fast evolution of plastids.</title>
        <authorList>
            <person name="Moore K.R."/>
            <person name="Magnabosco C."/>
            <person name="Momper L."/>
            <person name="Gold D.A."/>
            <person name="Bosak T."/>
            <person name="Fournier G.P."/>
        </authorList>
    </citation>
    <scope>NUCLEOTIDE SEQUENCE [LARGE SCALE GENOMIC DNA]</scope>
    <source>
        <strain evidence="1 2">CCALA 037</strain>
    </source>
</reference>
<dbReference type="OrthoDB" id="582965at2"/>
<accession>A0A2T1GBX5</accession>
<organism evidence="1 2">
    <name type="scientific">Chamaesiphon polymorphus CCALA 037</name>
    <dbReference type="NCBI Taxonomy" id="2107692"/>
    <lineage>
        <taxon>Bacteria</taxon>
        <taxon>Bacillati</taxon>
        <taxon>Cyanobacteriota</taxon>
        <taxon>Cyanophyceae</taxon>
        <taxon>Gomontiellales</taxon>
        <taxon>Chamaesiphonaceae</taxon>
        <taxon>Chamaesiphon</taxon>
    </lineage>
</organism>
<comment type="caution">
    <text evidence="1">The sequence shown here is derived from an EMBL/GenBank/DDBJ whole genome shotgun (WGS) entry which is preliminary data.</text>
</comment>
<dbReference type="AlphaFoldDB" id="A0A2T1GBX5"/>
<dbReference type="Proteomes" id="UP000238937">
    <property type="component" value="Unassembled WGS sequence"/>
</dbReference>
<proteinExistence type="predicted"/>
<dbReference type="EMBL" id="PVWO01000230">
    <property type="protein sequence ID" value="PSB54829.1"/>
    <property type="molecule type" value="Genomic_DNA"/>
</dbReference>
<keyword evidence="2" id="KW-1185">Reference proteome</keyword>
<gene>
    <name evidence="1" type="ORF">C7B77_16925</name>
</gene>
<evidence type="ECO:0000313" key="1">
    <source>
        <dbReference type="EMBL" id="PSB54829.1"/>
    </source>
</evidence>
<name>A0A2T1GBX5_9CYAN</name>
<protein>
    <submittedName>
        <fullName evidence="1">Uncharacterized protein</fullName>
    </submittedName>
</protein>
<dbReference type="RefSeq" id="WP_106307274.1">
    <property type="nucleotide sequence ID" value="NZ_PVWO01000230.1"/>
</dbReference>
<evidence type="ECO:0000313" key="2">
    <source>
        <dbReference type="Proteomes" id="UP000238937"/>
    </source>
</evidence>